<dbReference type="InterPro" id="IPR036291">
    <property type="entry name" value="NAD(P)-bd_dom_sf"/>
</dbReference>
<dbReference type="EMBL" id="SMFP01000008">
    <property type="protein sequence ID" value="TDE37094.1"/>
    <property type="molecule type" value="Genomic_DNA"/>
</dbReference>
<dbReference type="AlphaFoldDB" id="A0A4R5EQW7"/>
<comment type="caution">
    <text evidence="2">The sequence shown here is derived from an EMBL/GenBank/DDBJ whole genome shotgun (WGS) entry which is preliminary data.</text>
</comment>
<protein>
    <submittedName>
        <fullName evidence="2">SDR family oxidoreductase</fullName>
    </submittedName>
</protein>
<evidence type="ECO:0000313" key="2">
    <source>
        <dbReference type="EMBL" id="TDE37094.1"/>
    </source>
</evidence>
<dbReference type="PANTHER" id="PTHR43574">
    <property type="entry name" value="EPIMERASE-RELATED"/>
    <property type="match status" value="1"/>
</dbReference>
<evidence type="ECO:0000313" key="3">
    <source>
        <dbReference type="Proteomes" id="UP000294662"/>
    </source>
</evidence>
<dbReference type="OrthoDB" id="9808276at2"/>
<dbReference type="CDD" id="cd05266">
    <property type="entry name" value="SDR_a4"/>
    <property type="match status" value="1"/>
</dbReference>
<name>A0A4R5EQW7_9RHOB</name>
<keyword evidence="3" id="KW-1185">Reference proteome</keyword>
<keyword evidence="1" id="KW-0520">NAD</keyword>
<gene>
    <name evidence="2" type="ORF">E1B25_13445</name>
</gene>
<sequence>MSNTLLCLGAGYCARALARHPLMAQGWRIRGTTRSGENAAALARLGIEPLIWSGTDPLPALREASHLLISASPGQEGDPVLAALGDEISRVAPRLTWVGYLSTTGVYGDHHGGWVDEQTPLVPSTARGKMRVRAEAQWAAVPNLALHIFRLAGIYGLGRGPFAKVRAGTARRIVKPGQVFSRAHVDDIAQVLAASIAHPDPGAIYNVCDDDPAPPEDVIAEAARLLGQEIPQEERFETAEMSDMARSFYAENKRVRNERIKRDLAVRLLYPSYREGLAALLAQEQTG</sequence>
<dbReference type="SUPFAM" id="SSF51735">
    <property type="entry name" value="NAD(P)-binding Rossmann-fold domains"/>
    <property type="match status" value="1"/>
</dbReference>
<dbReference type="Proteomes" id="UP000294662">
    <property type="component" value="Unassembled WGS sequence"/>
</dbReference>
<accession>A0A4R5EQW7</accession>
<dbReference type="RefSeq" id="WP_132830030.1">
    <property type="nucleotide sequence ID" value="NZ_SMFP01000008.1"/>
</dbReference>
<evidence type="ECO:0000256" key="1">
    <source>
        <dbReference type="ARBA" id="ARBA00023027"/>
    </source>
</evidence>
<dbReference type="Gene3D" id="3.40.50.720">
    <property type="entry name" value="NAD(P)-binding Rossmann-like Domain"/>
    <property type="match status" value="1"/>
</dbReference>
<organism evidence="2 3">
    <name type="scientific">Antarcticimicrobium sediminis</name>
    <dbReference type="NCBI Taxonomy" id="2546227"/>
    <lineage>
        <taxon>Bacteria</taxon>
        <taxon>Pseudomonadati</taxon>
        <taxon>Pseudomonadota</taxon>
        <taxon>Alphaproteobacteria</taxon>
        <taxon>Rhodobacterales</taxon>
        <taxon>Paracoccaceae</taxon>
        <taxon>Antarcticimicrobium</taxon>
    </lineage>
</organism>
<proteinExistence type="predicted"/>
<reference evidence="2 3" key="1">
    <citation type="submission" date="2019-03" db="EMBL/GenBank/DDBJ databases">
        <authorList>
            <person name="Zhang S."/>
        </authorList>
    </citation>
    <scope>NUCLEOTIDE SEQUENCE [LARGE SCALE GENOMIC DNA]</scope>
    <source>
        <strain evidence="2 3">S4J41</strain>
    </source>
</reference>